<evidence type="ECO:0000256" key="7">
    <source>
        <dbReference type="ARBA" id="ARBA00022512"/>
    </source>
</evidence>
<evidence type="ECO:0000256" key="19">
    <source>
        <dbReference type="ARBA" id="ARBA00043078"/>
    </source>
</evidence>
<dbReference type="GO" id="GO:0000272">
    <property type="term" value="P:polysaccharide catabolic process"/>
    <property type="evidence" value="ECO:0007669"/>
    <property type="project" value="UniProtKB-KW"/>
</dbReference>
<feature type="region of interest" description="Disordered" evidence="21">
    <location>
        <begin position="1"/>
        <end position="264"/>
    </location>
</feature>
<evidence type="ECO:0000256" key="2">
    <source>
        <dbReference type="ARBA" id="ARBA00004191"/>
    </source>
</evidence>
<feature type="compositionally biased region" description="Pro residues" evidence="21">
    <location>
        <begin position="76"/>
        <end position="86"/>
    </location>
</feature>
<keyword evidence="22" id="KW-0812">Transmembrane</keyword>
<dbReference type="GeneID" id="30005809"/>
<dbReference type="InterPro" id="IPR050732">
    <property type="entry name" value="Beta-glucan_modifiers"/>
</dbReference>
<dbReference type="AlphaFoldDB" id="A0A179A0Z8"/>
<evidence type="ECO:0000256" key="3">
    <source>
        <dbReference type="ARBA" id="ARBA00004401"/>
    </source>
</evidence>
<evidence type="ECO:0000256" key="17">
    <source>
        <dbReference type="ARBA" id="ARBA00037649"/>
    </source>
</evidence>
<feature type="compositionally biased region" description="Low complexity" evidence="21">
    <location>
        <begin position="174"/>
        <end position="187"/>
    </location>
</feature>
<keyword evidence="9" id="KW-0732">Signal</keyword>
<dbReference type="Pfam" id="PF00332">
    <property type="entry name" value="Glyco_hydro_17"/>
    <property type="match status" value="1"/>
</dbReference>
<dbReference type="EMBL" id="LVYI01000001">
    <property type="protein sequence ID" value="OAP65667.1"/>
    <property type="molecule type" value="Genomic_DNA"/>
</dbReference>
<comment type="catalytic activity">
    <reaction evidence="1">
        <text>Hydrolysis of (1-&gt;3)-beta-D-glucosidic linkages in (1-&gt;3)-beta-D-glucans.</text>
        <dbReference type="EC" id="3.2.1.39"/>
    </reaction>
</comment>
<keyword evidence="24" id="KW-1185">Reference proteome</keyword>
<dbReference type="InterPro" id="IPR000490">
    <property type="entry name" value="Glyco_hydro_17"/>
</dbReference>
<dbReference type="GO" id="GO:0071555">
    <property type="term" value="P:cell wall organization"/>
    <property type="evidence" value="ECO:0007669"/>
    <property type="project" value="UniProtKB-KW"/>
</dbReference>
<keyword evidence="12 22" id="KW-0472">Membrane</keyword>
<dbReference type="OrthoDB" id="68336at2759"/>
<accession>A0A179A0Z8</accession>
<feature type="region of interest" description="Disordered" evidence="21">
    <location>
        <begin position="316"/>
        <end position="339"/>
    </location>
</feature>
<keyword evidence="8" id="KW-0964">Secreted</keyword>
<organism evidence="23 24">
    <name type="scientific">Fonsecaea erecta</name>
    <dbReference type="NCBI Taxonomy" id="1367422"/>
    <lineage>
        <taxon>Eukaryota</taxon>
        <taxon>Fungi</taxon>
        <taxon>Dikarya</taxon>
        <taxon>Ascomycota</taxon>
        <taxon>Pezizomycotina</taxon>
        <taxon>Eurotiomycetes</taxon>
        <taxon>Chaetothyriomycetidae</taxon>
        <taxon>Chaetothyriales</taxon>
        <taxon>Herpotrichiellaceae</taxon>
        <taxon>Fonsecaea</taxon>
    </lineage>
</organism>
<dbReference type="STRING" id="1367422.A0A179A0Z8"/>
<evidence type="ECO:0000256" key="16">
    <source>
        <dbReference type="ARBA" id="ARBA00023326"/>
    </source>
</evidence>
<gene>
    <name evidence="23" type="ORF">AYL99_01639</name>
</gene>
<feature type="transmembrane region" description="Helical" evidence="22">
    <location>
        <begin position="348"/>
        <end position="371"/>
    </location>
</feature>
<feature type="compositionally biased region" description="Polar residues" evidence="21">
    <location>
        <begin position="252"/>
        <end position="264"/>
    </location>
</feature>
<comment type="caution">
    <text evidence="23">The sequence shown here is derived from an EMBL/GenBank/DDBJ whole genome shotgun (WGS) entry which is preliminary data.</text>
</comment>
<evidence type="ECO:0000256" key="11">
    <source>
        <dbReference type="ARBA" id="ARBA00022968"/>
    </source>
</evidence>
<dbReference type="PANTHER" id="PTHR16631">
    <property type="entry name" value="GLUCAN 1,3-BETA-GLUCOSIDASE"/>
    <property type="match status" value="1"/>
</dbReference>
<keyword evidence="13" id="KW-0325">Glycoprotein</keyword>
<comment type="function">
    <text evidence="17">Glucanases play a role in cell expansion during growth, in cell-cell fusion during mating, and in spore release during sporulation. This enzyme may be involved in beta-glucan degradation. Active on laminarin and lichenan.</text>
</comment>
<evidence type="ECO:0000256" key="1">
    <source>
        <dbReference type="ARBA" id="ARBA00000382"/>
    </source>
</evidence>
<dbReference type="GO" id="GO:0005576">
    <property type="term" value="C:extracellular region"/>
    <property type="evidence" value="ECO:0007669"/>
    <property type="project" value="TreeGrafter"/>
</dbReference>
<keyword evidence="15" id="KW-0961">Cell wall biogenesis/degradation</keyword>
<protein>
    <recommendedName>
        <fullName evidence="5">glucan endo-1,3-beta-D-glucosidase</fullName>
        <ecNumber evidence="5">3.2.1.39</ecNumber>
    </recommendedName>
    <alternativeName>
        <fullName evidence="19">Endo-1,3-beta-glucanase btgC</fullName>
    </alternativeName>
    <alternativeName>
        <fullName evidence="18">Laminarinase btgC</fullName>
    </alternativeName>
</protein>
<evidence type="ECO:0000256" key="15">
    <source>
        <dbReference type="ARBA" id="ARBA00023316"/>
    </source>
</evidence>
<keyword evidence="10" id="KW-0378">Hydrolase</keyword>
<evidence type="ECO:0000256" key="8">
    <source>
        <dbReference type="ARBA" id="ARBA00022525"/>
    </source>
</evidence>
<evidence type="ECO:0000313" key="23">
    <source>
        <dbReference type="EMBL" id="OAP65667.1"/>
    </source>
</evidence>
<dbReference type="Gene3D" id="3.20.20.80">
    <property type="entry name" value="Glycosidases"/>
    <property type="match status" value="1"/>
</dbReference>
<keyword evidence="22" id="KW-1133">Transmembrane helix</keyword>
<evidence type="ECO:0000256" key="5">
    <source>
        <dbReference type="ARBA" id="ARBA00012780"/>
    </source>
</evidence>
<keyword evidence="14" id="KW-0119">Carbohydrate metabolism</keyword>
<dbReference type="PANTHER" id="PTHR16631:SF17">
    <property type="entry name" value="GLUCAN ENDO-1,3-BETA-GLUCOSIDASE BTGC"/>
    <property type="match status" value="1"/>
</dbReference>
<evidence type="ECO:0000256" key="10">
    <source>
        <dbReference type="ARBA" id="ARBA00022801"/>
    </source>
</evidence>
<feature type="compositionally biased region" description="Polar residues" evidence="21">
    <location>
        <begin position="132"/>
        <end position="141"/>
    </location>
</feature>
<feature type="compositionally biased region" description="Pro residues" evidence="21">
    <location>
        <begin position="114"/>
        <end position="123"/>
    </location>
</feature>
<evidence type="ECO:0000256" key="18">
    <source>
        <dbReference type="ARBA" id="ARBA00042373"/>
    </source>
</evidence>
<feature type="region of interest" description="Disordered" evidence="21">
    <location>
        <begin position="374"/>
        <end position="398"/>
    </location>
</feature>
<evidence type="ECO:0000256" key="12">
    <source>
        <dbReference type="ARBA" id="ARBA00023136"/>
    </source>
</evidence>
<dbReference type="EC" id="3.2.1.39" evidence="5"/>
<dbReference type="GO" id="GO:0005886">
    <property type="term" value="C:plasma membrane"/>
    <property type="evidence" value="ECO:0007669"/>
    <property type="project" value="UniProtKB-SubCell"/>
</dbReference>
<keyword evidence="11" id="KW-0735">Signal-anchor</keyword>
<dbReference type="RefSeq" id="XP_018699034.1">
    <property type="nucleotide sequence ID" value="XM_018833155.1"/>
</dbReference>
<dbReference type="Proteomes" id="UP000078343">
    <property type="component" value="Unassembled WGS sequence"/>
</dbReference>
<feature type="compositionally biased region" description="Low complexity" evidence="21">
    <location>
        <begin position="204"/>
        <end position="228"/>
    </location>
</feature>
<evidence type="ECO:0000256" key="9">
    <source>
        <dbReference type="ARBA" id="ARBA00022729"/>
    </source>
</evidence>
<dbReference type="GO" id="GO:0042973">
    <property type="term" value="F:glucan endo-1,3-beta-D-glucosidase activity"/>
    <property type="evidence" value="ECO:0007669"/>
    <property type="project" value="UniProtKB-EC"/>
</dbReference>
<dbReference type="FunFam" id="3.20.20.80:FF:000151">
    <property type="entry name" value="Glucan endo-1,3-beta-glucosidase btgC"/>
    <property type="match status" value="1"/>
</dbReference>
<dbReference type="GO" id="GO:0009277">
    <property type="term" value="C:fungal-type cell wall"/>
    <property type="evidence" value="ECO:0007669"/>
    <property type="project" value="TreeGrafter"/>
</dbReference>
<evidence type="ECO:0000256" key="20">
    <source>
        <dbReference type="RuleBase" id="RU004335"/>
    </source>
</evidence>
<keyword evidence="7" id="KW-0134">Cell wall</keyword>
<evidence type="ECO:0000256" key="6">
    <source>
        <dbReference type="ARBA" id="ARBA00022475"/>
    </source>
</evidence>
<dbReference type="InterPro" id="IPR017853">
    <property type="entry name" value="GH"/>
</dbReference>
<proteinExistence type="inferred from homology"/>
<reference evidence="23 24" key="1">
    <citation type="submission" date="2016-04" db="EMBL/GenBank/DDBJ databases">
        <title>Draft genome of Fonsecaea erecta CBS 125763.</title>
        <authorList>
            <person name="Weiss V.A."/>
            <person name="Vicente V.A."/>
            <person name="Raittz R.T."/>
            <person name="Moreno L.F."/>
            <person name="De Souza E.M."/>
            <person name="Pedrosa F.O."/>
            <person name="Steffens M.B."/>
            <person name="Faoro H."/>
            <person name="Tadra-Sfeir M.Z."/>
            <person name="Najafzadeh M.J."/>
            <person name="Felipe M.S."/>
            <person name="Teixeira M."/>
            <person name="Sun J."/>
            <person name="Xi L."/>
            <person name="Gomes R."/>
            <person name="De Azevedo C.M."/>
            <person name="Salgado C.G."/>
            <person name="Da Silva M.B."/>
            <person name="Nascimento M.F."/>
            <person name="Queiroz-Telles F."/>
            <person name="Attili D.S."/>
            <person name="Gorbushina A."/>
        </authorList>
    </citation>
    <scope>NUCLEOTIDE SEQUENCE [LARGE SCALE GENOMIC DNA]</scope>
    <source>
        <strain evidence="23 24">CBS 125763</strain>
    </source>
</reference>
<keyword evidence="16" id="KW-0624">Polysaccharide degradation</keyword>
<feature type="compositionally biased region" description="Polar residues" evidence="21">
    <location>
        <begin position="63"/>
        <end position="73"/>
    </location>
</feature>
<evidence type="ECO:0000256" key="14">
    <source>
        <dbReference type="ARBA" id="ARBA00023277"/>
    </source>
</evidence>
<comment type="similarity">
    <text evidence="4 20">Belongs to the glycosyl hydrolase 17 family.</text>
</comment>
<dbReference type="SUPFAM" id="SSF51445">
    <property type="entry name" value="(Trans)glycosidases"/>
    <property type="match status" value="1"/>
</dbReference>
<evidence type="ECO:0000256" key="21">
    <source>
        <dbReference type="SAM" id="MobiDB-lite"/>
    </source>
</evidence>
<dbReference type="GO" id="GO:0009986">
    <property type="term" value="C:cell surface"/>
    <property type="evidence" value="ECO:0007669"/>
    <property type="project" value="TreeGrafter"/>
</dbReference>
<sequence length="726" mass="78156">MSGGGRNFSFEPQDDNTVNAHGPDAQASAQTQEQPHLSYHPSQQPPYHGSPPRDFVSPPPRYASTSPSRGQQLSPPTSPCRRPVPPDTHLLTDVSPPRALSRRPAPRDYDDVDPPAPPPPPHRSSPNRLSRDNPQSYTPYSAATAGMDYSGNGVAGGGFNPARDSGLEAARPFPQSYSPYQQPQPSSRLPERTSYGSTFALAHGAATPGTITPSPSPGPRSSAYSGRSIPLEEYYSNPQQSQPYPSYHDLPHQSSNPSDFMNINPNNILDDGDDGIPPAGGRRGGGKGAATTAAAAAAGTAGYLGGLFGRRSKNHTPSGTYDAVGAAPKPERSEWLAEQTKGKRKMKLWVGVAIGFVIVIAIVGGILGGVLGSKSSSNSGSSSDDTNNAASDTEANGDLDKNSAEIKALMNNPNLHKVFPGMDYTPWGTQYPLCFTYPPSQNNVTRDMAVLSQLTNVVRLYGTDCNQTEMVLHAIDRLELTDMKLWMGVWIDTNQTTTDRQMDQMYKILAETKDLSVFKGVIVGNEALYRAGVDKAQSEQELITLLDGVRTKFKSLGYDLPIATSDLGDNWNAQLVQAVDYVMSNIHPFFAGVTAEVAASWTWDFWQNHDAILTQGMPNVKQLISETGWPSGGGEDCGGTDGSCAPGQSGSVAGVDGMNTFMDNWVCQALSNGTEYFWFEAFDEPWKIIYNTASQQWEDKWGLMDPGRNLKPGLKIPDCDGKTVGS</sequence>
<evidence type="ECO:0000256" key="4">
    <source>
        <dbReference type="ARBA" id="ARBA00008773"/>
    </source>
</evidence>
<keyword evidence="6" id="KW-1003">Cell membrane</keyword>
<feature type="compositionally biased region" description="Polar residues" evidence="21">
    <location>
        <begin position="384"/>
        <end position="394"/>
    </location>
</feature>
<feature type="compositionally biased region" description="Low complexity" evidence="21">
    <location>
        <begin position="374"/>
        <end position="383"/>
    </location>
</feature>
<evidence type="ECO:0000313" key="24">
    <source>
        <dbReference type="Proteomes" id="UP000078343"/>
    </source>
</evidence>
<name>A0A179A0Z8_9EURO</name>
<comment type="subcellular location">
    <subcellularLocation>
        <location evidence="3">Cell membrane</location>
        <topology evidence="3">Single-pass type II membrane protein</topology>
    </subcellularLocation>
    <subcellularLocation>
        <location evidence="2">Secreted</location>
        <location evidence="2">Cell wall</location>
    </subcellularLocation>
</comment>
<evidence type="ECO:0000256" key="22">
    <source>
        <dbReference type="SAM" id="Phobius"/>
    </source>
</evidence>
<evidence type="ECO:0000256" key="13">
    <source>
        <dbReference type="ARBA" id="ARBA00023180"/>
    </source>
</evidence>